<reference evidence="2" key="1">
    <citation type="journal article" date="2017" name="Genome Biol. Evol.">
        <title>The complete genome sequence of the phytopathogenic fungus Sclerotinia sclerotiorum reveals insights into the genome architecture of broad host range pathogens.</title>
        <authorList>
            <person name="Derbyshire M."/>
            <person name="Denton-Giles M."/>
            <person name="Hegedus D."/>
            <person name="Seifbarghy S."/>
            <person name="Rollins J."/>
            <person name="van Kan J."/>
            <person name="Seidl M.F."/>
            <person name="Faino L."/>
            <person name="Mbengue M."/>
            <person name="Navaud O."/>
            <person name="Raffaele S."/>
            <person name="Hammond-Kosack K."/>
            <person name="Heard S."/>
            <person name="Oliver R."/>
        </authorList>
    </citation>
    <scope>NUCLEOTIDE SEQUENCE [LARGE SCALE GENOMIC DNA]</scope>
    <source>
        <strain evidence="2">ATCC 18683 / 1980 / Ss-1</strain>
    </source>
</reference>
<dbReference type="VEuPathDB" id="FungiDB:sscle_11g081520"/>
<name>A0A1D9QF19_SCLS1</name>
<organism evidence="1 2">
    <name type="scientific">Sclerotinia sclerotiorum (strain ATCC 18683 / 1980 / Ss-1)</name>
    <name type="common">White mold</name>
    <name type="synonym">Whetzelinia sclerotiorum</name>
    <dbReference type="NCBI Taxonomy" id="665079"/>
    <lineage>
        <taxon>Eukaryota</taxon>
        <taxon>Fungi</taxon>
        <taxon>Dikarya</taxon>
        <taxon>Ascomycota</taxon>
        <taxon>Pezizomycotina</taxon>
        <taxon>Leotiomycetes</taxon>
        <taxon>Helotiales</taxon>
        <taxon>Sclerotiniaceae</taxon>
        <taxon>Sclerotinia</taxon>
    </lineage>
</organism>
<proteinExistence type="predicted"/>
<evidence type="ECO:0000313" key="2">
    <source>
        <dbReference type="Proteomes" id="UP000177798"/>
    </source>
</evidence>
<evidence type="ECO:0000313" key="1">
    <source>
        <dbReference type="EMBL" id="APA13382.1"/>
    </source>
</evidence>
<gene>
    <name evidence="1" type="ORF">sscle_11g081520</name>
</gene>
<protein>
    <submittedName>
        <fullName evidence="1">Uncharacterized protein</fullName>
    </submittedName>
</protein>
<sequence>MCENTELTSHQCLRDIREYDPNEYHMETLLHFDFDAWEAKIRRLLQIPQTLICYQEVDPQSAIILICLQLENKNADNIHKGILRRLLCFALLSYREFHEQHYQAGVLAHMMPSNIIKNTTINRTELETKISVLLDAGVRYKLIAQVLGFGSLFLLGNSVARKIWEGWLPLEGPHFEIVMEHLKEKDTIPMGKLYEKIAERINSSIQNLVPNSRSILSPKRKSDHHLNGTNKRNKNLTTMNFVYDKGDGVKAQPNAADFPNHIANFADQIHYPVIDQFQDEAAVTLPASSISCVLKTKLNGEDYSVESTLEKQWPSTKDTCSSISGIDSNPFQLSKGISHKRESVIFGPIYSMKHNIDERQTYDAKEGKYPEMDKLKYYLGTRLLEGIDESRMRKKEKAGSILRFSKTVSLFVPIIEGKDFTLKVTLSKSFGKTVLQVINVAQDLHKLLGAFIFKAMNDSKTMFQAKREGIPGFKSAVTVSFEDDDHHESDCEVAITLNYLLAYEIFVHVFMSS</sequence>
<dbReference type="Proteomes" id="UP000177798">
    <property type="component" value="Chromosome 11"/>
</dbReference>
<accession>A0A1D9QF19</accession>
<dbReference type="EMBL" id="CP017824">
    <property type="protein sequence ID" value="APA13382.1"/>
    <property type="molecule type" value="Genomic_DNA"/>
</dbReference>
<dbReference type="AlphaFoldDB" id="A0A1D9QF19"/>
<dbReference type="OrthoDB" id="3575231at2759"/>